<feature type="compositionally biased region" description="Low complexity" evidence="1">
    <location>
        <begin position="1"/>
        <end position="23"/>
    </location>
</feature>
<feature type="compositionally biased region" description="Low complexity" evidence="1">
    <location>
        <begin position="428"/>
        <end position="450"/>
    </location>
</feature>
<comment type="caution">
    <text evidence="2">The sequence shown here is derived from an EMBL/GenBank/DDBJ whole genome shotgun (WGS) entry which is preliminary data.</text>
</comment>
<reference evidence="2 3" key="1">
    <citation type="submission" date="2023-09" db="EMBL/GenBank/DDBJ databases">
        <title>Pangenome analysis of Batrachochytrium dendrobatidis and related Chytrids.</title>
        <authorList>
            <person name="Yacoub M.N."/>
            <person name="Stajich J.E."/>
            <person name="James T.Y."/>
        </authorList>
    </citation>
    <scope>NUCLEOTIDE SEQUENCE [LARGE SCALE GENOMIC DNA]</scope>
    <source>
        <strain evidence="2 3">JEL0888</strain>
    </source>
</reference>
<feature type="region of interest" description="Disordered" evidence="1">
    <location>
        <begin position="211"/>
        <end position="230"/>
    </location>
</feature>
<proteinExistence type="predicted"/>
<feature type="compositionally biased region" description="Low complexity" evidence="1">
    <location>
        <begin position="973"/>
        <end position="1006"/>
    </location>
</feature>
<sequence length="1138" mass="113784">MQTAAKSPAANANAGANASASASTRAGDASAAPTACQGPTDMHHAMQHAQAGRDAASASPAIAAADERGAAPAKLHSHAMPADAAACHGRHIHYDYHQASHYAAIQHHTAYAHHPQPQSNQHAHAHAGRQVLAGQSQPFGHPGAFHSAADGHQQQHQQQPPQQSQQPHQGFAAEQQGVAAPAAAPMSMDVTPRTPTRGGLCADTTTGRDAAAAAGAPATPATPGSNAAVAIAGGNGSGSIAAPRTPPAAGREPASPVTPVMPSTPVRGVLPPSSQQSPHIRHPHGLVKHPHHQQQQQQQQQHGNGQNQKYPQAQPAASAAVFHPPARTLFAPPAFPSACKGTEAAARSRSDAAGHRASAAAVAATSGAVHSHPPAAAAAAAAAAGPDASAGRVSETAARKPRIAAHGPRVGGQSSSAPGVSRGHAALQHPQQPQSQQPQQSHQRQQQQPVCQYPQKDGIVFFPDGLALLVECAVAEIEKRTPAMGVVVVAAAAAAADAAAATAPGHVARASGRGGVPHSPPASEMSSSTVSGMSSTSSGMTLMVAAAAAAAASEPGLQFPSSSLSSGYGGKQRKHGHGGALSASSLSSTSTSGSSSIAGSAHRARVHPGSPPSPPHGTCAASVITANTATLSRQSSDISTLFGGSGDNPRHGISRYAPYGTRFAATMKDGTIRTSHVAGDLANRARMRNGRGARVDLVLVPHQGEMQQLECAWAYCEAAILRGMGRPGPSDVLNHLRDADIDNDYRKGGGVKLLQRNASNFYKRMMEYGRRLQAGISGTMPGGAAAGSGLGVAQGGQGVAAPRPQSFGHASITAIVSAGAAASCATNTAAALASTAMQTARPHDAAVAASADDVSRQVAARTIATRDSLLGAAAADPTQPHVGHEAGQSPSMDVDAPGGKASGFAPAAAAEAIGSAVPSDVMHATMAPSAASWVGESFGSHDSFDDAFDDLTDNDEVEDGDDCNDGDYEDHAAGVYSSSSSSTVSTGSAGRAGRVRGAVASSVVHSRGSRHAPYDAGAASRHARRKIAAKSDAAPAADAAVTKAVAIEAAAATPCVARQPSLVDLSGSTLVACDDLSGGLAEMDVIDIARAAAGAAKSGVHDSIDIRDAETVASCVVPIVAGKAVGAVGEAAVAVHSA</sequence>
<protein>
    <submittedName>
        <fullName evidence="2">Uncharacterized protein</fullName>
    </submittedName>
</protein>
<feature type="region of interest" description="Disordered" evidence="1">
    <location>
        <begin position="1"/>
        <end position="77"/>
    </location>
</feature>
<evidence type="ECO:0000313" key="3">
    <source>
        <dbReference type="Proteomes" id="UP001527925"/>
    </source>
</evidence>
<feature type="region of interest" description="Disordered" evidence="1">
    <location>
        <begin position="134"/>
        <end position="204"/>
    </location>
</feature>
<feature type="compositionally biased region" description="Low complexity" evidence="1">
    <location>
        <begin position="293"/>
        <end position="308"/>
    </location>
</feature>
<feature type="region of interest" description="Disordered" evidence="1">
    <location>
        <begin position="945"/>
        <end position="1020"/>
    </location>
</feature>
<gene>
    <name evidence="2" type="ORF">HK105_200323</name>
</gene>
<feature type="region of interest" description="Disordered" evidence="1">
    <location>
        <begin position="556"/>
        <end position="620"/>
    </location>
</feature>
<feature type="compositionally biased region" description="Low complexity" evidence="1">
    <location>
        <begin position="253"/>
        <end position="266"/>
    </location>
</feature>
<dbReference type="Proteomes" id="UP001527925">
    <property type="component" value="Unassembled WGS sequence"/>
</dbReference>
<feature type="region of interest" description="Disordered" evidence="1">
    <location>
        <begin position="508"/>
        <end position="535"/>
    </location>
</feature>
<feature type="compositionally biased region" description="Low complexity" evidence="1">
    <location>
        <begin position="49"/>
        <end position="64"/>
    </location>
</feature>
<evidence type="ECO:0000313" key="2">
    <source>
        <dbReference type="EMBL" id="KAL2920254.1"/>
    </source>
</evidence>
<feature type="compositionally biased region" description="Low complexity" evidence="1">
    <location>
        <begin position="523"/>
        <end position="535"/>
    </location>
</feature>
<keyword evidence="3" id="KW-1185">Reference proteome</keyword>
<dbReference type="EMBL" id="JADGIZ020000001">
    <property type="protein sequence ID" value="KAL2920254.1"/>
    <property type="molecule type" value="Genomic_DNA"/>
</dbReference>
<feature type="compositionally biased region" description="Low complexity" evidence="1">
    <location>
        <begin position="152"/>
        <end position="185"/>
    </location>
</feature>
<organism evidence="2 3">
    <name type="scientific">Polyrhizophydium stewartii</name>
    <dbReference type="NCBI Taxonomy" id="2732419"/>
    <lineage>
        <taxon>Eukaryota</taxon>
        <taxon>Fungi</taxon>
        <taxon>Fungi incertae sedis</taxon>
        <taxon>Chytridiomycota</taxon>
        <taxon>Chytridiomycota incertae sedis</taxon>
        <taxon>Chytridiomycetes</taxon>
        <taxon>Rhizophydiales</taxon>
        <taxon>Rhizophydiales incertae sedis</taxon>
        <taxon>Polyrhizophydium</taxon>
    </lineage>
</organism>
<name>A0ABR4NLE0_9FUNG</name>
<feature type="compositionally biased region" description="Acidic residues" evidence="1">
    <location>
        <begin position="945"/>
        <end position="968"/>
    </location>
</feature>
<evidence type="ECO:0000256" key="1">
    <source>
        <dbReference type="SAM" id="MobiDB-lite"/>
    </source>
</evidence>
<feature type="region of interest" description="Disordered" evidence="1">
    <location>
        <begin position="391"/>
        <end position="450"/>
    </location>
</feature>
<feature type="region of interest" description="Disordered" evidence="1">
    <location>
        <begin position="873"/>
        <end position="896"/>
    </location>
</feature>
<accession>A0ABR4NLE0</accession>
<feature type="compositionally biased region" description="Basic residues" evidence="1">
    <location>
        <begin position="279"/>
        <end position="292"/>
    </location>
</feature>
<feature type="compositionally biased region" description="Low complexity" evidence="1">
    <location>
        <begin position="580"/>
        <end position="601"/>
    </location>
</feature>
<feature type="region of interest" description="Disordered" evidence="1">
    <location>
        <begin position="238"/>
        <end position="319"/>
    </location>
</feature>